<dbReference type="SUPFAM" id="SSF52913">
    <property type="entry name" value="RNA 3'-terminal phosphate cyclase, RPTC, insert domain"/>
    <property type="match status" value="1"/>
</dbReference>
<sequence>MRNSAAAALQNGGIDPDIIHIEAIREESRDAVGSGSGIVLWAETDGGCVLGGSAIGVKGKKPAKVGEEAAHELLRNLAHGGCVDEYMQVRFMIVCVFPASEGHVGPDDHLSGPGQGSVVREDGPSNSAHKNRDLGRGTADEMRWYWIHEINANNDIMKLAQSEMFDDK</sequence>
<dbReference type="PANTHER" id="PTHR11096">
    <property type="entry name" value="RNA 3' TERMINAL PHOSPHATE CYCLASE"/>
    <property type="match status" value="1"/>
</dbReference>
<dbReference type="InterPro" id="IPR013791">
    <property type="entry name" value="RNA3'-term_phos_cycl_insert"/>
</dbReference>
<evidence type="ECO:0000259" key="2">
    <source>
        <dbReference type="Pfam" id="PF05189"/>
    </source>
</evidence>
<dbReference type="STRING" id="34475.A0A4Y9Z0B2"/>
<evidence type="ECO:0000256" key="1">
    <source>
        <dbReference type="SAM" id="MobiDB-lite"/>
    </source>
</evidence>
<comment type="caution">
    <text evidence="3">The sequence shown here is derived from an EMBL/GenBank/DDBJ whole genome shotgun (WGS) entry which is preliminary data.</text>
</comment>
<evidence type="ECO:0000313" key="4">
    <source>
        <dbReference type="Proteomes" id="UP000298390"/>
    </source>
</evidence>
<accession>A0A4Y9Z0B2</accession>
<dbReference type="GO" id="GO:0005634">
    <property type="term" value="C:nucleus"/>
    <property type="evidence" value="ECO:0007669"/>
    <property type="project" value="TreeGrafter"/>
</dbReference>
<gene>
    <name evidence="3" type="ORF">EVJ58_g1221</name>
</gene>
<dbReference type="PANTHER" id="PTHR11096:SF0">
    <property type="entry name" value="RNA 3'-TERMINAL PHOSPHATE CYCLASE"/>
    <property type="match status" value="1"/>
</dbReference>
<dbReference type="Gene3D" id="3.30.360.20">
    <property type="entry name" value="RNA 3'-terminal phosphate cyclase, insert domain"/>
    <property type="match status" value="1"/>
</dbReference>
<dbReference type="EMBL" id="SEKV01000038">
    <property type="protein sequence ID" value="TFY68064.1"/>
    <property type="molecule type" value="Genomic_DNA"/>
</dbReference>
<reference evidence="3 4" key="1">
    <citation type="submission" date="2019-01" db="EMBL/GenBank/DDBJ databases">
        <title>Genome sequencing of the rare red list fungi Fomitopsis rosea.</title>
        <authorList>
            <person name="Buettner E."/>
            <person name="Kellner H."/>
        </authorList>
    </citation>
    <scope>NUCLEOTIDE SEQUENCE [LARGE SCALE GENOMIC DNA]</scope>
    <source>
        <strain evidence="3 4">DSM 105464</strain>
    </source>
</reference>
<feature type="domain" description="RNA 3'-terminal phosphate cyclase insert" evidence="2">
    <location>
        <begin position="1"/>
        <end position="77"/>
    </location>
</feature>
<feature type="region of interest" description="Disordered" evidence="1">
    <location>
        <begin position="106"/>
        <end position="134"/>
    </location>
</feature>
<dbReference type="GO" id="GO:0006396">
    <property type="term" value="P:RNA processing"/>
    <property type="evidence" value="ECO:0007669"/>
    <property type="project" value="InterPro"/>
</dbReference>
<name>A0A4Y9Z0B2_9APHY</name>
<organism evidence="3 4">
    <name type="scientific">Rhodofomes roseus</name>
    <dbReference type="NCBI Taxonomy" id="34475"/>
    <lineage>
        <taxon>Eukaryota</taxon>
        <taxon>Fungi</taxon>
        <taxon>Dikarya</taxon>
        <taxon>Basidiomycota</taxon>
        <taxon>Agaricomycotina</taxon>
        <taxon>Agaricomycetes</taxon>
        <taxon>Polyporales</taxon>
        <taxon>Rhodofomes</taxon>
    </lineage>
</organism>
<dbReference type="Pfam" id="PF05189">
    <property type="entry name" value="RTC_insert"/>
    <property type="match status" value="1"/>
</dbReference>
<protein>
    <recommendedName>
        <fullName evidence="2">RNA 3'-terminal phosphate cyclase insert domain-containing protein</fullName>
    </recommendedName>
</protein>
<dbReference type="AlphaFoldDB" id="A0A4Y9Z0B2"/>
<evidence type="ECO:0000313" key="3">
    <source>
        <dbReference type="EMBL" id="TFY68064.1"/>
    </source>
</evidence>
<proteinExistence type="predicted"/>
<dbReference type="InterPro" id="IPR000228">
    <property type="entry name" value="RNA3'_term_phos_cyc"/>
</dbReference>
<dbReference type="Proteomes" id="UP000298390">
    <property type="component" value="Unassembled WGS sequence"/>
</dbReference>
<dbReference type="GO" id="GO:0003963">
    <property type="term" value="F:RNA-3'-phosphate cyclase activity"/>
    <property type="evidence" value="ECO:0007669"/>
    <property type="project" value="TreeGrafter"/>
</dbReference>
<dbReference type="InterPro" id="IPR036553">
    <property type="entry name" value="RPTC_insert"/>
</dbReference>